<accession>A0A364LC35</accession>
<dbReference type="RefSeq" id="XP_040737847.1">
    <property type="nucleotide sequence ID" value="XM_040882251.1"/>
</dbReference>
<dbReference type="Pfam" id="PF25173">
    <property type="entry name" value="Beta-prop_WDR3_1st"/>
    <property type="match status" value="1"/>
</dbReference>
<dbReference type="SUPFAM" id="SSF55856">
    <property type="entry name" value="Cytochrome b5-like heme/steroid binding domain"/>
    <property type="match status" value="1"/>
</dbReference>
<dbReference type="Pfam" id="PF00400">
    <property type="entry name" value="WD40"/>
    <property type="match status" value="6"/>
</dbReference>
<keyword evidence="2" id="KW-0677">Repeat</keyword>
<keyword evidence="6" id="KW-1185">Reference proteome</keyword>
<comment type="caution">
    <text evidence="5">The sequence shown here is derived from an EMBL/GenBank/DDBJ whole genome shotgun (WGS) entry which is preliminary data.</text>
</comment>
<dbReference type="PROSITE" id="PS50294">
    <property type="entry name" value="WD_REPEATS_REGION"/>
    <property type="match status" value="10"/>
</dbReference>
<feature type="repeat" description="WD" evidence="3">
    <location>
        <begin position="1181"/>
        <end position="1222"/>
    </location>
</feature>
<reference evidence="5 6" key="1">
    <citation type="journal article" date="2017" name="Biotechnol. Biofuels">
        <title>Differential beta-glucosidase expression as a function of carbon source availability in Talaromyces amestolkiae: a genomic and proteomic approach.</title>
        <authorList>
            <person name="de Eugenio L.I."/>
            <person name="Mendez-Liter J.A."/>
            <person name="Nieto-Dominguez M."/>
            <person name="Alonso L."/>
            <person name="Gil-Munoz J."/>
            <person name="Barriuso J."/>
            <person name="Prieto A."/>
            <person name="Martinez M.J."/>
        </authorList>
    </citation>
    <scope>NUCLEOTIDE SEQUENCE [LARGE SCALE GENOMIC DNA]</scope>
    <source>
        <strain evidence="5 6">CIB</strain>
    </source>
</reference>
<keyword evidence="1 3" id="KW-0853">WD repeat</keyword>
<organism evidence="5 6">
    <name type="scientific">Talaromyces amestolkiae</name>
    <dbReference type="NCBI Taxonomy" id="1196081"/>
    <lineage>
        <taxon>Eukaryota</taxon>
        <taxon>Fungi</taxon>
        <taxon>Dikarya</taxon>
        <taxon>Ascomycota</taxon>
        <taxon>Pezizomycotina</taxon>
        <taxon>Eurotiomycetes</taxon>
        <taxon>Eurotiomycetidae</taxon>
        <taxon>Eurotiales</taxon>
        <taxon>Trichocomaceae</taxon>
        <taxon>Talaromyces</taxon>
        <taxon>Talaromyces sect. Talaromyces</taxon>
    </lineage>
</organism>
<feature type="repeat" description="WD" evidence="3">
    <location>
        <begin position="972"/>
        <end position="1012"/>
    </location>
</feature>
<evidence type="ECO:0000259" key="4">
    <source>
        <dbReference type="PROSITE" id="PS50837"/>
    </source>
</evidence>
<dbReference type="STRING" id="1196081.A0A364LC35"/>
<dbReference type="Proteomes" id="UP000249363">
    <property type="component" value="Unassembled WGS sequence"/>
</dbReference>
<dbReference type="InterPro" id="IPR027417">
    <property type="entry name" value="P-loop_NTPase"/>
</dbReference>
<dbReference type="InterPro" id="IPR056009">
    <property type="entry name" value="DUF7587"/>
</dbReference>
<dbReference type="Gene3D" id="3.10.120.10">
    <property type="entry name" value="Cytochrome b5-like heme/steroid binding domain"/>
    <property type="match status" value="1"/>
</dbReference>
<dbReference type="SMART" id="SM00320">
    <property type="entry name" value="WD40"/>
    <property type="match status" value="11"/>
</dbReference>
<feature type="repeat" description="WD" evidence="3">
    <location>
        <begin position="1139"/>
        <end position="1180"/>
    </location>
</feature>
<dbReference type="PROSITE" id="PS00678">
    <property type="entry name" value="WD_REPEATS_1"/>
    <property type="match status" value="9"/>
</dbReference>
<dbReference type="SUPFAM" id="SSF52540">
    <property type="entry name" value="P-loop containing nucleoside triphosphate hydrolases"/>
    <property type="match status" value="1"/>
</dbReference>
<feature type="repeat" description="WD" evidence="3">
    <location>
        <begin position="1265"/>
        <end position="1288"/>
    </location>
</feature>
<dbReference type="InterPro" id="IPR036322">
    <property type="entry name" value="WD40_repeat_dom_sf"/>
</dbReference>
<feature type="domain" description="NACHT" evidence="4">
    <location>
        <begin position="401"/>
        <end position="547"/>
    </location>
</feature>
<evidence type="ECO:0000313" key="6">
    <source>
        <dbReference type="Proteomes" id="UP000249363"/>
    </source>
</evidence>
<dbReference type="OrthoDB" id="4226663at2759"/>
<dbReference type="PANTHER" id="PTHR19879">
    <property type="entry name" value="TRANSCRIPTION INITIATION FACTOR TFIID"/>
    <property type="match status" value="1"/>
</dbReference>
<dbReference type="InterPro" id="IPR036400">
    <property type="entry name" value="Cyt_B5-like_heme/steroid_sf"/>
</dbReference>
<dbReference type="CDD" id="cd00200">
    <property type="entry name" value="WD40"/>
    <property type="match status" value="2"/>
</dbReference>
<evidence type="ECO:0000256" key="3">
    <source>
        <dbReference type="PROSITE-ProRule" id="PRU00221"/>
    </source>
</evidence>
<feature type="repeat" description="WD" evidence="3">
    <location>
        <begin position="1055"/>
        <end position="1096"/>
    </location>
</feature>
<dbReference type="Gene3D" id="3.40.50.300">
    <property type="entry name" value="P-loop containing nucleotide triphosphate hydrolases"/>
    <property type="match status" value="1"/>
</dbReference>
<dbReference type="Pfam" id="PF00173">
    <property type="entry name" value="Cyt-b5"/>
    <property type="match status" value="1"/>
</dbReference>
<feature type="repeat" description="WD" evidence="3">
    <location>
        <begin position="930"/>
        <end position="971"/>
    </location>
</feature>
<feature type="repeat" description="WD" evidence="3">
    <location>
        <begin position="1319"/>
        <end position="1360"/>
    </location>
</feature>
<dbReference type="InterPro" id="IPR019775">
    <property type="entry name" value="WD40_repeat_CS"/>
</dbReference>
<evidence type="ECO:0000313" key="5">
    <source>
        <dbReference type="EMBL" id="RAO73333.1"/>
    </source>
</evidence>
<dbReference type="EMBL" id="MIKG01000024">
    <property type="protein sequence ID" value="RAO73333.1"/>
    <property type="molecule type" value="Genomic_DNA"/>
</dbReference>
<name>A0A364LC35_TALAM</name>
<dbReference type="InterPro" id="IPR020472">
    <property type="entry name" value="WD40_PAC1"/>
</dbReference>
<dbReference type="Pfam" id="PF24883">
    <property type="entry name" value="NPHP3_N"/>
    <property type="match status" value="1"/>
</dbReference>
<evidence type="ECO:0000256" key="2">
    <source>
        <dbReference type="ARBA" id="ARBA00022737"/>
    </source>
</evidence>
<dbReference type="InterPro" id="IPR056884">
    <property type="entry name" value="NPHP3-like_N"/>
</dbReference>
<feature type="repeat" description="WD" evidence="3">
    <location>
        <begin position="1097"/>
        <end position="1138"/>
    </location>
</feature>
<dbReference type="InterPro" id="IPR001199">
    <property type="entry name" value="Cyt_B5-like_heme/steroid-bd"/>
</dbReference>
<dbReference type="Gene3D" id="2.130.10.10">
    <property type="entry name" value="YVTN repeat-like/Quinoprotein amine dehydrogenase"/>
    <property type="match status" value="7"/>
</dbReference>
<dbReference type="InterPro" id="IPR015943">
    <property type="entry name" value="WD40/YVTN_repeat-like_dom_sf"/>
</dbReference>
<dbReference type="PRINTS" id="PR00320">
    <property type="entry name" value="GPROTEINBRPT"/>
</dbReference>
<dbReference type="InterPro" id="IPR007111">
    <property type="entry name" value="NACHT_NTPase"/>
</dbReference>
<dbReference type="GeneID" id="63798559"/>
<dbReference type="Pfam" id="PF24494">
    <property type="entry name" value="DUF7587"/>
    <property type="match status" value="1"/>
</dbReference>
<dbReference type="SUPFAM" id="SSF50978">
    <property type="entry name" value="WD40 repeat-like"/>
    <property type="match status" value="2"/>
</dbReference>
<feature type="repeat" description="WD" evidence="3">
    <location>
        <begin position="1223"/>
        <end position="1264"/>
    </location>
</feature>
<dbReference type="PROSITE" id="PS50082">
    <property type="entry name" value="WD_REPEATS_2"/>
    <property type="match status" value="11"/>
</dbReference>
<feature type="repeat" description="WD" evidence="3">
    <location>
        <begin position="1013"/>
        <end position="1054"/>
    </location>
</feature>
<protein>
    <recommendedName>
        <fullName evidence="4">NACHT domain-containing protein</fullName>
    </recommendedName>
</protein>
<sequence length="1695" mass="190425">MPAFPRTRDKVLSRREIEGMIADGKYIIILGLKVLRLDAWVKFHPGGHLAIKHMVGKDATDEVTAPKNSQNVDLEPGRADVPKSSTTNNLLLVSHSKSSVYLNQSTQVSDPTDLWSAAYDKLSDEEQRILSTVRINGTLNDETNPPQTARLISEVIQLTEKQYQHYQQRVNRKLRESFQKIINAALSFKDIVDSVVAFDPSSRAASAWAIVSLGLTVAQNHHDIHVTLFESSEYLADVLAQCAYIENQFYINGNDDRKDDLKDAIIRLYKAILHYTAQIRTAQDPSRGRKLLDSVTAITKHPLTELQALVEKERDNIARWIGLVQYLRYEERSNSILDRVDELLESMQLLTEQFNLVNLCVAKGAFYNSYDNQHEGFCLPSTRTGLLSQITEWAESSDSKVIFWLNGMAGTGKSTVARTIARRFEENQQLGGTFFFKKGEADRGDAKYLIPTITKQLVNRHRQLAPGVLKAIRDDPDISAKSLREQFNRLLLQPLYNLHSNDSTTTVIVIDALDECEKEDIPVIVELLSQLQESKVLRVRIFLTSRPELPVRLGFKENQNYQNLDLHELPIPVIEDDIRVFLRERFSMIRKNREMTYDWPGEETIDILVKMAVPLFIFAATACFFIEQGRHPERRLKELLEAQAVTKMDRIYQPVLTQLLTDNDEDSTEILQEFQDIVGVIINLVSPLSVESLTQLLHLPKRTITDILDPLHSVLNIPSDTEAPVRILHLSFREYLLTTGNKFHVDEQGTHKTIGLHCLRVMSDGLKRNICGLPSYGTQRNDIDSQVVNQRLSATLQYSCRYWVHHFRQSICYISELPILHFMRTHFLHWLEALSLMGVLFEAVGIIDMLQMLFKNNTNSEISDFLYDARRFILRNTFMASTAPLQIYYSGLVFSPKESVVRKLYSNYIPKWIYPLPQVEATWSSNLQTLSGHSEPVHSVAFSPDGFTLASGSSDNTIKIWNMKTGKELQGLVGHSDPVESVAFSPDGSTLASSSNKTIRLWDIKAGKELRTLSGHSDSIHSVAFSPDGLTLASSSYDMVIKLWNVKAGKELQTLSGHLDSVRSVVFSPNGLTLASGSDDNTIKIWDIKAGKELQTLIGHSSRVWSVAFSPDALIIASGSNDNTIRLWDVNTGKELRTLIGHLFWLGSVAFSPDGSTLASGSFDDTIKLWDIKAGKELQMLRGHSDTVNSVTFSPDGSTLASASYDNTIKLWDVKAIKGMQALTGHSRHVNSVAFSPDGSILASGSSDRTIKFWDVKDGKELQALIGHSDSVNSIAFSPDGSTLASGSGISPDGSEYTDTGKNTIKLWDVKTGKELRTFTGHIDSLNSVTFSPDGSTLASGSDDNTIKLWDVKTGAGDRTVKLWDVKAGKKLCTLGYSGYIQAVAFSPDGSTLASVLGDKTIIHWDVKTDKELQTLVEPAILVNSTANSSPTESSRSNPFLNYEENRHAWSINPSMVFERPLLRTWDDFSGSQPEATNRMLSRAPRQCLNTSGVRKKSLTTHADHKDWTATPFISFTTSKIALQELACFRERRGTQTITAINPNVRIAKGLPILDMMTEMNYYDIQDPYRRSKAYYRDHYLCLWEVTSDEVIGHWEWSELVENDHWYEEIVLPVFREHDETLSSNPSDGGLFNLSTLLDELPGNDESEFEYPSLEDTLSDEPDAFFEDEVYSDTDDEVEEANAIDDMFKILEGDW</sequence>
<dbReference type="InterPro" id="IPR001680">
    <property type="entry name" value="WD40_rpt"/>
</dbReference>
<evidence type="ECO:0000256" key="1">
    <source>
        <dbReference type="ARBA" id="ARBA00022574"/>
    </source>
</evidence>
<gene>
    <name evidence="5" type="ORF">BHQ10_009345</name>
</gene>
<dbReference type="PANTHER" id="PTHR19879:SF9">
    <property type="entry name" value="TRANSCRIPTION INITIATION FACTOR TFIID SUBUNIT 5"/>
    <property type="match status" value="1"/>
</dbReference>
<proteinExistence type="predicted"/>
<dbReference type="PROSITE" id="PS50837">
    <property type="entry name" value="NACHT"/>
    <property type="match status" value="1"/>
</dbReference>
<feature type="repeat" description="WD" evidence="3">
    <location>
        <begin position="1374"/>
        <end position="1415"/>
    </location>
</feature>